<dbReference type="InterPro" id="IPR037516">
    <property type="entry name" value="Tripartite_DENN"/>
</dbReference>
<name>A0ABR1CWE3_NECAM</name>
<dbReference type="Pfam" id="PF09794">
    <property type="entry name" value="Avl9"/>
    <property type="match status" value="2"/>
</dbReference>
<dbReference type="InterPro" id="IPR051731">
    <property type="entry name" value="DENND11/AVL9_GEFs"/>
</dbReference>
<proteinExistence type="inferred from homology"/>
<protein>
    <recommendedName>
        <fullName evidence="3">UDENN domain-containing protein</fullName>
    </recommendedName>
</protein>
<feature type="domain" description="UDENN" evidence="3">
    <location>
        <begin position="5"/>
        <end position="467"/>
    </location>
</feature>
<dbReference type="EMBL" id="JAVFWL010000003">
    <property type="protein sequence ID" value="KAK6742201.1"/>
    <property type="molecule type" value="Genomic_DNA"/>
</dbReference>
<reference evidence="4 5" key="1">
    <citation type="submission" date="2023-08" db="EMBL/GenBank/DDBJ databases">
        <title>A Necator americanus chromosomal reference genome.</title>
        <authorList>
            <person name="Ilik V."/>
            <person name="Petrzelkova K.J."/>
            <person name="Pardy F."/>
            <person name="Fuh T."/>
            <person name="Niatou-Singa F.S."/>
            <person name="Gouil Q."/>
            <person name="Baker L."/>
            <person name="Ritchie M.E."/>
            <person name="Jex A.R."/>
            <person name="Gazzola D."/>
            <person name="Li H."/>
            <person name="Toshio Fujiwara R."/>
            <person name="Zhan B."/>
            <person name="Aroian R.V."/>
            <person name="Pafco B."/>
            <person name="Schwarz E.M."/>
        </authorList>
    </citation>
    <scope>NUCLEOTIDE SEQUENCE [LARGE SCALE GENOMIC DNA]</scope>
    <source>
        <strain evidence="4 5">Aroian</strain>
        <tissue evidence="4">Whole animal</tissue>
    </source>
</reference>
<keyword evidence="5" id="KW-1185">Reference proteome</keyword>
<evidence type="ECO:0000256" key="2">
    <source>
        <dbReference type="SAM" id="MobiDB-lite"/>
    </source>
</evidence>
<evidence type="ECO:0000313" key="4">
    <source>
        <dbReference type="EMBL" id="KAK6742201.1"/>
    </source>
</evidence>
<comment type="similarity">
    <text evidence="1">Belongs to the AVL9 family.</text>
</comment>
<dbReference type="Proteomes" id="UP001303046">
    <property type="component" value="Unassembled WGS sequence"/>
</dbReference>
<evidence type="ECO:0000259" key="3">
    <source>
        <dbReference type="PROSITE" id="PS50211"/>
    </source>
</evidence>
<gene>
    <name evidence="4" type="primary">Necator_chrIII.g10596</name>
    <name evidence="4" type="ORF">RB195_009831</name>
</gene>
<feature type="region of interest" description="Disordered" evidence="2">
    <location>
        <begin position="550"/>
        <end position="569"/>
    </location>
</feature>
<organism evidence="4 5">
    <name type="scientific">Necator americanus</name>
    <name type="common">Human hookworm</name>
    <dbReference type="NCBI Taxonomy" id="51031"/>
    <lineage>
        <taxon>Eukaryota</taxon>
        <taxon>Metazoa</taxon>
        <taxon>Ecdysozoa</taxon>
        <taxon>Nematoda</taxon>
        <taxon>Chromadorea</taxon>
        <taxon>Rhabditida</taxon>
        <taxon>Rhabditina</taxon>
        <taxon>Rhabditomorpha</taxon>
        <taxon>Strongyloidea</taxon>
        <taxon>Ancylostomatidae</taxon>
        <taxon>Bunostominae</taxon>
        <taxon>Necator</taxon>
    </lineage>
</organism>
<evidence type="ECO:0000256" key="1">
    <source>
        <dbReference type="ARBA" id="ARBA00038178"/>
    </source>
</evidence>
<accession>A0ABR1CWE3</accession>
<dbReference type="PANTHER" id="PTHR31017:SF1">
    <property type="entry name" value="LATE SECRETORY PATHWAY PROTEIN AVL9 HOMOLOG"/>
    <property type="match status" value="1"/>
</dbReference>
<evidence type="ECO:0000313" key="5">
    <source>
        <dbReference type="Proteomes" id="UP001303046"/>
    </source>
</evidence>
<comment type="caution">
    <text evidence="4">The sequence shown here is derived from an EMBL/GenBank/DDBJ whole genome shotgun (WGS) entry which is preliminary data.</text>
</comment>
<sequence>MQQILHVIVVGFHHKKGCQVEFSYPRLNGDGEGGLPEEWVNLPSLALPDGAHNSDSDTIFFILPSTERPGEAIFGISCYRQIAAQDLLSKTDDVTRSTVQKSVCVLSTVPLFGALRAKLEVITRAYFAERDFAKVEVLSQMFTNLCEMFDNEVIDEQAASIDISVQELFLCFRHRALVLFKLLLLEKKIVFNIAPAQLLGTTMIALVSLYPKLLEEGLRYCATPNNPLETTKLDARYDDDSYNSSLGTANGNESSDGREITIPSSNAVQNDEQYIAKDSFGFPLSIFTKGSLFHPYLSISYLDMIRSRIVRAYAIGATNALFVTKKDLLDAIITGSFDLHISVVSSLNLLPVKVHFGGRIDDQGCGQIALLDANLKRELSLTSADLRFGDYIMKHIEDNRRSSALFEGSDEWLRLQMREYLLSMAASARSDLAVAVADYGSAFVHSWRSTRNYRIWMTGPHEDLSGVVPGHAFAGQLGVYDVFLRVEHSVGGSEGARRAINAITTTGKNIGETGNKVKQSLSSWLKGSPTNAEEATEDLLDESKVKSLSSWFRGTQRNDEQSSSGQAEL</sequence>
<dbReference type="PROSITE" id="PS50211">
    <property type="entry name" value="DENN"/>
    <property type="match status" value="1"/>
</dbReference>
<dbReference type="PANTHER" id="PTHR31017">
    <property type="entry name" value="LATE SECRETORY PATHWAY PROTEIN AVL9-RELATED"/>
    <property type="match status" value="1"/>
</dbReference>
<dbReference type="InterPro" id="IPR018307">
    <property type="entry name" value="ABL9/DENND6_dom"/>
</dbReference>